<dbReference type="AlphaFoldDB" id="A0A2S2BTG9"/>
<dbReference type="RefSeq" id="WP_109328546.1">
    <property type="nucleotide sequence ID" value="NZ_CP021354.1"/>
</dbReference>
<feature type="compositionally biased region" description="Low complexity" evidence="1">
    <location>
        <begin position="166"/>
        <end position="192"/>
    </location>
</feature>
<evidence type="ECO:0000313" key="3">
    <source>
        <dbReference type="Proteomes" id="UP000245711"/>
    </source>
</evidence>
<dbReference type="KEGG" id="roz:CBI38_10085"/>
<dbReference type="Proteomes" id="UP000245711">
    <property type="component" value="Chromosome"/>
</dbReference>
<keyword evidence="3" id="KW-1185">Reference proteome</keyword>
<dbReference type="OrthoDB" id="4481468at2"/>
<name>A0A2S2BTG9_9NOCA</name>
<dbReference type="EMBL" id="CP021354">
    <property type="protein sequence ID" value="AWK71882.1"/>
    <property type="molecule type" value="Genomic_DNA"/>
</dbReference>
<sequence length="192" mass="19373">MDDRTVAIGALAIAAVSAVSGIMVGAAGGVFDSSNAYVAPPPLSSEGLQAAGAYSAEPATYQVFVPPTPTWQMADLTTPRAIPVTTEPAPTTTLPPAAAPLPPAPVATIVPRPTVNVAPVIQPPVARAPVTQPPVTQPPVTQPPVTRAPVITTTEAPDARASAGIPAQPAPTTTTTTRPVITIPPVTTRPQR</sequence>
<feature type="region of interest" description="Disordered" evidence="1">
    <location>
        <begin position="155"/>
        <end position="192"/>
    </location>
</feature>
<protein>
    <recommendedName>
        <fullName evidence="4">Mucin</fullName>
    </recommendedName>
</protein>
<accession>A0A2S2BTG9</accession>
<reference evidence="2 3" key="1">
    <citation type="submission" date="2017-05" db="EMBL/GenBank/DDBJ databases">
        <title>Isolation of Rhodococcus sp. S2-17 biodegrading of BP-3.</title>
        <authorList>
            <person name="Lee Y."/>
            <person name="Kim K.H."/>
            <person name="Chun B.H."/>
            <person name="Jung H.S."/>
            <person name="Jeon C.O."/>
        </authorList>
    </citation>
    <scope>NUCLEOTIDE SEQUENCE [LARGE SCALE GENOMIC DNA]</scope>
    <source>
        <strain evidence="2 3">S2-17</strain>
    </source>
</reference>
<evidence type="ECO:0000313" key="2">
    <source>
        <dbReference type="EMBL" id="AWK71882.1"/>
    </source>
</evidence>
<gene>
    <name evidence="2" type="ORF">CBI38_10085</name>
</gene>
<organism evidence="2 3">
    <name type="scientific">Rhodococcus oxybenzonivorans</name>
    <dbReference type="NCBI Taxonomy" id="1990687"/>
    <lineage>
        <taxon>Bacteria</taxon>
        <taxon>Bacillati</taxon>
        <taxon>Actinomycetota</taxon>
        <taxon>Actinomycetes</taxon>
        <taxon>Mycobacteriales</taxon>
        <taxon>Nocardiaceae</taxon>
        <taxon>Rhodococcus</taxon>
    </lineage>
</organism>
<evidence type="ECO:0008006" key="4">
    <source>
        <dbReference type="Google" id="ProtNLM"/>
    </source>
</evidence>
<proteinExistence type="predicted"/>
<evidence type="ECO:0000256" key="1">
    <source>
        <dbReference type="SAM" id="MobiDB-lite"/>
    </source>
</evidence>